<feature type="domain" description="Kinetochore protein Ndc80 CH" evidence="11">
    <location>
        <begin position="84"/>
        <end position="170"/>
    </location>
</feature>
<dbReference type="GO" id="GO:0051315">
    <property type="term" value="P:attachment of mitotic spindle microtubules to kinetochore"/>
    <property type="evidence" value="ECO:0007669"/>
    <property type="project" value="UniProtKB-UniRule"/>
</dbReference>
<dbReference type="PANTHER" id="PTHR46681:SF1">
    <property type="entry name" value="KINETOCHORE PROTEIN NDC80 HOMOLOG"/>
    <property type="match status" value="1"/>
</dbReference>
<organism evidence="12 13">
    <name type="scientific">Eleusine coracana subsp. coracana</name>
    <dbReference type="NCBI Taxonomy" id="191504"/>
    <lineage>
        <taxon>Eukaryota</taxon>
        <taxon>Viridiplantae</taxon>
        <taxon>Streptophyta</taxon>
        <taxon>Embryophyta</taxon>
        <taxon>Tracheophyta</taxon>
        <taxon>Spermatophyta</taxon>
        <taxon>Magnoliopsida</taxon>
        <taxon>Liliopsida</taxon>
        <taxon>Poales</taxon>
        <taxon>Poaceae</taxon>
        <taxon>PACMAD clade</taxon>
        <taxon>Chloridoideae</taxon>
        <taxon>Cynodonteae</taxon>
        <taxon>Eleusininae</taxon>
        <taxon>Eleusine</taxon>
    </lineage>
</organism>
<evidence type="ECO:0000256" key="5">
    <source>
        <dbReference type="ARBA" id="ARBA00023054"/>
    </source>
</evidence>
<keyword evidence="13" id="KW-1185">Reference proteome</keyword>
<feature type="coiled-coil region" evidence="9">
    <location>
        <begin position="211"/>
        <end position="346"/>
    </location>
</feature>
<keyword evidence="7 8" id="KW-0137">Centromere</keyword>
<keyword evidence="6 8" id="KW-0131">Cell cycle</keyword>
<dbReference type="PANTHER" id="PTHR46681">
    <property type="entry name" value="KINETOCHORE PROTEIN NDC80 HOMOLOG"/>
    <property type="match status" value="1"/>
</dbReference>
<evidence type="ECO:0000259" key="11">
    <source>
        <dbReference type="Pfam" id="PF03801"/>
    </source>
</evidence>
<evidence type="ECO:0000256" key="8">
    <source>
        <dbReference type="RuleBase" id="RU368072"/>
    </source>
</evidence>
<evidence type="ECO:0000313" key="13">
    <source>
        <dbReference type="Proteomes" id="UP001054889"/>
    </source>
</evidence>
<comment type="caution">
    <text evidence="12">The sequence shown here is derived from an EMBL/GenBank/DDBJ whole genome shotgun (WGS) entry which is preliminary data.</text>
</comment>
<evidence type="ECO:0000256" key="10">
    <source>
        <dbReference type="SAM" id="MobiDB-lite"/>
    </source>
</evidence>
<feature type="region of interest" description="Disordered" evidence="10">
    <location>
        <begin position="1"/>
        <end position="21"/>
    </location>
</feature>
<protein>
    <recommendedName>
        <fullName evidence="8">Kinetochore protein NDC80</fullName>
    </recommendedName>
</protein>
<evidence type="ECO:0000256" key="7">
    <source>
        <dbReference type="ARBA" id="ARBA00023328"/>
    </source>
</evidence>
<evidence type="ECO:0000313" key="12">
    <source>
        <dbReference type="EMBL" id="GJN40493.1"/>
    </source>
</evidence>
<dbReference type="AlphaFoldDB" id="A0AAV5G0C2"/>
<evidence type="ECO:0000256" key="1">
    <source>
        <dbReference type="ARBA" id="ARBA00007050"/>
    </source>
</evidence>
<dbReference type="GO" id="GO:0005634">
    <property type="term" value="C:nucleus"/>
    <property type="evidence" value="ECO:0007669"/>
    <property type="project" value="UniProtKB-SubCell"/>
</dbReference>
<sequence>MRRGGGGGRLPKSSLAPSEATPGAGGLDAICRNLDYAFNRRDSDAASLCSSRAPSSIGVGIGIAASSNFSDRATQAAALRDVNAFLHPVINLRPPLPPARDIVAAFRYIFDRLGYPLQDKDFEDDLLYALRLLGCPHKLTRSALKAPGTPHSWPPLLSVLYWLTHLANITADDDPASSSPFSDLLAYTIQGYSDFISGNDDAVAALDEEYVNKARTNCEEAIQATQALEKEAQEIEEKRIKLTSRRETLEAQKTALAQDVNKFQSVVETWSTKVSQKEEAVANLRKELDAKAMDAQRLAAENQDLSKKVVAQAVNVRDIDRIDREIQLLENDIAKLQNESATLEDKGWELDAALVTKFEELDRIVDKCNQALKKHSCLRESSIDDVEVEDAGRDLTLKPSIDFQYSLNAKGSSPAELLGFSYKTKLKPVLKAYAEETKRISASKIDESVNLQKQLPENVKILEEKKNNISSLQDKNDEMAARLNTLEHEIENDSSRCSTDARQMKNELERKEHLLSIVEQEAADFLNNAEQRLQDALRKSNEETEACACELLELLESVAEYREFMEALIAQRKKGLNETADCIASLASKNLSSG</sequence>
<keyword evidence="8" id="KW-0995">Kinetochore</keyword>
<keyword evidence="3 8" id="KW-0132">Cell division</keyword>
<gene>
    <name evidence="12" type="primary">gb29714</name>
    <name evidence="12" type="ORF">PR202_gb29714</name>
</gene>
<proteinExistence type="inferred from homology"/>
<dbReference type="GO" id="GO:0051301">
    <property type="term" value="P:cell division"/>
    <property type="evidence" value="ECO:0007669"/>
    <property type="project" value="UniProtKB-UniRule"/>
</dbReference>
<dbReference type="InterPro" id="IPR055307">
    <property type="entry name" value="NDC80_plants"/>
</dbReference>
<evidence type="ECO:0000256" key="4">
    <source>
        <dbReference type="ARBA" id="ARBA00022776"/>
    </source>
</evidence>
<feature type="coiled-coil region" evidence="9">
    <location>
        <begin position="462"/>
        <end position="546"/>
    </location>
</feature>
<evidence type="ECO:0000256" key="9">
    <source>
        <dbReference type="SAM" id="Coils"/>
    </source>
</evidence>
<dbReference type="InterPro" id="IPR055260">
    <property type="entry name" value="Ndc80_CH"/>
</dbReference>
<keyword evidence="2 8" id="KW-0158">Chromosome</keyword>
<dbReference type="Pfam" id="PF03801">
    <property type="entry name" value="Ndc80_HEC"/>
    <property type="match status" value="1"/>
</dbReference>
<accession>A0AAV5G0C2</accession>
<evidence type="ECO:0000256" key="3">
    <source>
        <dbReference type="ARBA" id="ARBA00022618"/>
    </source>
</evidence>
<comment type="subcellular location">
    <subcellularLocation>
        <location evidence="8">Chromosome</location>
        <location evidence="8">Centromere</location>
        <location evidence="8">Kinetochore</location>
    </subcellularLocation>
    <subcellularLocation>
        <location evidence="8">Nucleus</location>
    </subcellularLocation>
</comment>
<evidence type="ECO:0000256" key="6">
    <source>
        <dbReference type="ARBA" id="ARBA00023306"/>
    </source>
</evidence>
<dbReference type="InterPro" id="IPR038273">
    <property type="entry name" value="Ndc80_sf"/>
</dbReference>
<name>A0AAV5G0C2_ELECO</name>
<dbReference type="Proteomes" id="UP001054889">
    <property type="component" value="Unassembled WGS sequence"/>
</dbReference>
<reference evidence="12" key="1">
    <citation type="journal article" date="2018" name="DNA Res.">
        <title>Multiple hybrid de novo genome assembly of finger millet, an orphan allotetraploid crop.</title>
        <authorList>
            <person name="Hatakeyama M."/>
            <person name="Aluri S."/>
            <person name="Balachadran M.T."/>
            <person name="Sivarajan S.R."/>
            <person name="Patrignani A."/>
            <person name="Gruter S."/>
            <person name="Poveda L."/>
            <person name="Shimizu-Inatsugi R."/>
            <person name="Baeten J."/>
            <person name="Francoijs K.J."/>
            <person name="Nataraja K.N."/>
            <person name="Reddy Y.A.N."/>
            <person name="Phadnis S."/>
            <person name="Ravikumar R.L."/>
            <person name="Schlapbach R."/>
            <person name="Sreeman S.M."/>
            <person name="Shimizu K.K."/>
        </authorList>
    </citation>
    <scope>NUCLEOTIDE SEQUENCE</scope>
</reference>
<keyword evidence="4 8" id="KW-0498">Mitosis</keyword>
<dbReference type="GO" id="GO:0031262">
    <property type="term" value="C:Ndc80 complex"/>
    <property type="evidence" value="ECO:0007669"/>
    <property type="project" value="UniProtKB-UniRule"/>
</dbReference>
<reference evidence="12" key="2">
    <citation type="submission" date="2021-12" db="EMBL/GenBank/DDBJ databases">
        <title>Resequencing data analysis of finger millet.</title>
        <authorList>
            <person name="Hatakeyama M."/>
            <person name="Aluri S."/>
            <person name="Balachadran M.T."/>
            <person name="Sivarajan S.R."/>
            <person name="Poveda L."/>
            <person name="Shimizu-Inatsugi R."/>
            <person name="Schlapbach R."/>
            <person name="Sreeman S.M."/>
            <person name="Shimizu K.K."/>
        </authorList>
    </citation>
    <scope>NUCLEOTIDE SEQUENCE</scope>
</reference>
<dbReference type="EMBL" id="BQKI01000133">
    <property type="protein sequence ID" value="GJN40493.1"/>
    <property type="molecule type" value="Genomic_DNA"/>
</dbReference>
<evidence type="ECO:0000256" key="2">
    <source>
        <dbReference type="ARBA" id="ARBA00022454"/>
    </source>
</evidence>
<dbReference type="Gene3D" id="1.10.418.30">
    <property type="entry name" value="Ncd80 complex, Ncd80 subunit"/>
    <property type="match status" value="1"/>
</dbReference>
<keyword evidence="5 9" id="KW-0175">Coiled coil</keyword>
<comment type="function">
    <text evidence="8">Acts as a component of the essential kinetochore-associated NDC80 complex, which is required for chromosome segregation and spindle checkpoint activity.</text>
</comment>
<keyword evidence="8" id="KW-0539">Nucleus</keyword>
<comment type="similarity">
    <text evidence="1 8">Belongs to the NDC80/HEC1 family.</text>
</comment>
<comment type="subunit">
    <text evidence="8">Component of the NDC80 complex.</text>
</comment>